<name>A0A4R7VVT7_9PSEU</name>
<dbReference type="Pfam" id="PF21537">
    <property type="entry name" value="DUF1980_C"/>
    <property type="match status" value="1"/>
</dbReference>
<dbReference type="PANTHER" id="PTHR40047">
    <property type="entry name" value="UPF0703 PROTEIN YCGQ"/>
    <property type="match status" value="1"/>
</dbReference>
<proteinExistence type="predicted"/>
<evidence type="ECO:0000259" key="3">
    <source>
        <dbReference type="Pfam" id="PF21537"/>
    </source>
</evidence>
<evidence type="ECO:0000259" key="2">
    <source>
        <dbReference type="Pfam" id="PF09323"/>
    </source>
</evidence>
<dbReference type="RefSeq" id="WP_133903117.1">
    <property type="nucleotide sequence ID" value="NZ_SOCP01000004.1"/>
</dbReference>
<reference evidence="4 5" key="1">
    <citation type="submission" date="2019-03" db="EMBL/GenBank/DDBJ databases">
        <title>Genomic Encyclopedia of Archaeal and Bacterial Type Strains, Phase II (KMG-II): from individual species to whole genera.</title>
        <authorList>
            <person name="Goeker M."/>
        </authorList>
    </citation>
    <scope>NUCLEOTIDE SEQUENCE [LARGE SCALE GENOMIC DNA]</scope>
    <source>
        <strain evidence="4 5">DSM 45499</strain>
    </source>
</reference>
<dbReference type="PANTHER" id="PTHR40047:SF1">
    <property type="entry name" value="UPF0703 PROTEIN YCGQ"/>
    <property type="match status" value="1"/>
</dbReference>
<dbReference type="Proteomes" id="UP000294927">
    <property type="component" value="Unassembled WGS sequence"/>
</dbReference>
<dbReference type="InterPro" id="IPR052955">
    <property type="entry name" value="UPF0703_membrane_permease"/>
</dbReference>
<evidence type="ECO:0000313" key="4">
    <source>
        <dbReference type="EMBL" id="TDV54143.1"/>
    </source>
</evidence>
<feature type="domain" description="DUF1980" evidence="3">
    <location>
        <begin position="150"/>
        <end position="236"/>
    </location>
</feature>
<dbReference type="EMBL" id="SOCP01000004">
    <property type="protein sequence ID" value="TDV54143.1"/>
    <property type="molecule type" value="Genomic_DNA"/>
</dbReference>
<dbReference type="AlphaFoldDB" id="A0A4R7VVT7"/>
<organism evidence="4 5">
    <name type="scientific">Actinophytocola oryzae</name>
    <dbReference type="NCBI Taxonomy" id="502181"/>
    <lineage>
        <taxon>Bacteria</taxon>
        <taxon>Bacillati</taxon>
        <taxon>Actinomycetota</taxon>
        <taxon>Actinomycetes</taxon>
        <taxon>Pseudonocardiales</taxon>
        <taxon>Pseudonocardiaceae</taxon>
    </lineage>
</organism>
<dbReference type="Pfam" id="PF09323">
    <property type="entry name" value="DUF1980"/>
    <property type="match status" value="1"/>
</dbReference>
<keyword evidence="1" id="KW-0472">Membrane</keyword>
<feature type="domain" description="DUF1980" evidence="2">
    <location>
        <begin position="8"/>
        <end position="99"/>
    </location>
</feature>
<dbReference type="InterPro" id="IPR048493">
    <property type="entry name" value="DUF1980_N"/>
</dbReference>
<dbReference type="InterPro" id="IPR015402">
    <property type="entry name" value="DUF1980"/>
</dbReference>
<gene>
    <name evidence="4" type="ORF">CLV71_104612</name>
</gene>
<evidence type="ECO:0000256" key="1">
    <source>
        <dbReference type="SAM" id="Phobius"/>
    </source>
</evidence>
<dbReference type="NCBIfam" id="TIGR03943">
    <property type="entry name" value="TIGR03943 family putative permease subunit"/>
    <property type="match status" value="1"/>
</dbReference>
<keyword evidence="5" id="KW-1185">Reference proteome</keyword>
<evidence type="ECO:0000313" key="5">
    <source>
        <dbReference type="Proteomes" id="UP000294927"/>
    </source>
</evidence>
<accession>A0A4R7VVT7</accession>
<keyword evidence="1" id="KW-1133">Transmembrane helix</keyword>
<dbReference type="InterPro" id="IPR048447">
    <property type="entry name" value="DUF1980_C"/>
</dbReference>
<sequence>MRRETQNILLVLLGGALLKISITGTYLRYVKPSHQWLLIAGGTVMVLLAAVSIIREIRGARDEDGHGHVHSTRSAWLLVLPVLAVFLVGPPSLGADSVERASGNALAAPSTEGEGSELFPALPAGSPIALQLSEFSARAAWDKGHSLDNRRARLLGFVVQEGPDTYVARLAISCCAADAFPVKIKLLGRELSDLPDNSWIEVDATLRPGSATRANEYVPAVTTYAVRRVAQPEDPYEH</sequence>
<feature type="transmembrane region" description="Helical" evidence="1">
    <location>
        <begin position="35"/>
        <end position="54"/>
    </location>
</feature>
<feature type="transmembrane region" description="Helical" evidence="1">
    <location>
        <begin position="75"/>
        <end position="93"/>
    </location>
</feature>
<dbReference type="OrthoDB" id="359029at2"/>
<feature type="transmembrane region" description="Helical" evidence="1">
    <location>
        <begin position="7"/>
        <end position="29"/>
    </location>
</feature>
<protein>
    <submittedName>
        <fullName evidence="4">Putative repeat protein (TIGR03943 family)</fullName>
    </submittedName>
</protein>
<keyword evidence="1" id="KW-0812">Transmembrane</keyword>
<comment type="caution">
    <text evidence="4">The sequence shown here is derived from an EMBL/GenBank/DDBJ whole genome shotgun (WGS) entry which is preliminary data.</text>
</comment>